<gene>
    <name evidence="3" type="ORF">OE88DRAFT_1810278</name>
</gene>
<keyword evidence="4" id="KW-1185">Reference proteome</keyword>
<feature type="coiled-coil region" evidence="1">
    <location>
        <begin position="10"/>
        <end position="65"/>
    </location>
</feature>
<proteinExistence type="predicted"/>
<feature type="region of interest" description="Disordered" evidence="2">
    <location>
        <begin position="79"/>
        <end position="103"/>
    </location>
</feature>
<reference evidence="3 4" key="1">
    <citation type="journal article" date="2019" name="Nat. Ecol. Evol.">
        <title>Megaphylogeny resolves global patterns of mushroom evolution.</title>
        <authorList>
            <person name="Varga T."/>
            <person name="Krizsan K."/>
            <person name="Foldi C."/>
            <person name="Dima B."/>
            <person name="Sanchez-Garcia M."/>
            <person name="Sanchez-Ramirez S."/>
            <person name="Szollosi G.J."/>
            <person name="Szarkandi J.G."/>
            <person name="Papp V."/>
            <person name="Albert L."/>
            <person name="Andreopoulos W."/>
            <person name="Angelini C."/>
            <person name="Antonin V."/>
            <person name="Barry K.W."/>
            <person name="Bougher N.L."/>
            <person name="Buchanan P."/>
            <person name="Buyck B."/>
            <person name="Bense V."/>
            <person name="Catcheside P."/>
            <person name="Chovatia M."/>
            <person name="Cooper J."/>
            <person name="Damon W."/>
            <person name="Desjardin D."/>
            <person name="Finy P."/>
            <person name="Geml J."/>
            <person name="Haridas S."/>
            <person name="Hughes K."/>
            <person name="Justo A."/>
            <person name="Karasinski D."/>
            <person name="Kautmanova I."/>
            <person name="Kiss B."/>
            <person name="Kocsube S."/>
            <person name="Kotiranta H."/>
            <person name="LaButti K.M."/>
            <person name="Lechner B.E."/>
            <person name="Liimatainen K."/>
            <person name="Lipzen A."/>
            <person name="Lukacs Z."/>
            <person name="Mihaltcheva S."/>
            <person name="Morgado L.N."/>
            <person name="Niskanen T."/>
            <person name="Noordeloos M.E."/>
            <person name="Ohm R.A."/>
            <person name="Ortiz-Santana B."/>
            <person name="Ovrebo C."/>
            <person name="Racz N."/>
            <person name="Riley R."/>
            <person name="Savchenko A."/>
            <person name="Shiryaev A."/>
            <person name="Soop K."/>
            <person name="Spirin V."/>
            <person name="Szebenyi C."/>
            <person name="Tomsovsky M."/>
            <person name="Tulloss R.E."/>
            <person name="Uehling J."/>
            <person name="Grigoriev I.V."/>
            <person name="Vagvolgyi C."/>
            <person name="Papp T."/>
            <person name="Martin F.M."/>
            <person name="Miettinen O."/>
            <person name="Hibbett D.S."/>
            <person name="Nagy L.G."/>
        </authorList>
    </citation>
    <scope>NUCLEOTIDE SEQUENCE [LARGE SCALE GENOMIC DNA]</scope>
    <source>
        <strain evidence="3 4">OMC1185</strain>
    </source>
</reference>
<organism evidence="3 4">
    <name type="scientific">Heliocybe sulcata</name>
    <dbReference type="NCBI Taxonomy" id="5364"/>
    <lineage>
        <taxon>Eukaryota</taxon>
        <taxon>Fungi</taxon>
        <taxon>Dikarya</taxon>
        <taxon>Basidiomycota</taxon>
        <taxon>Agaricomycotina</taxon>
        <taxon>Agaricomycetes</taxon>
        <taxon>Gloeophyllales</taxon>
        <taxon>Gloeophyllaceae</taxon>
        <taxon>Heliocybe</taxon>
    </lineage>
</organism>
<dbReference type="Proteomes" id="UP000305948">
    <property type="component" value="Unassembled WGS sequence"/>
</dbReference>
<protein>
    <submittedName>
        <fullName evidence="3">Uncharacterized protein</fullName>
    </submittedName>
</protein>
<name>A0A5C3MTH3_9AGAM</name>
<feature type="compositionally biased region" description="Basic and acidic residues" evidence="2">
    <location>
        <begin position="413"/>
        <end position="429"/>
    </location>
</feature>
<dbReference type="STRING" id="5364.A0A5C3MTH3"/>
<dbReference type="AlphaFoldDB" id="A0A5C3MTH3"/>
<feature type="region of interest" description="Disordered" evidence="2">
    <location>
        <begin position="230"/>
        <end position="285"/>
    </location>
</feature>
<sequence>MAPGANAARLDAAVQAIENLEKQVENLKKTVEKAEKISQVAQARIAVLEEENSVILKRLKVLEKSEGIVLVATKDQQETEGAVTGLDGTGPEPPPAGGEEDAEDVLAVSKKAGDSKPIKELVTILFNHLMGTDSVKPRDLPLYPFGIDPTNESWPKSERGTPLTRFNWDKSADSGINKVGIEAIFNLAKSNGADHCPAAKSGLEKIQDVHLRGRIVTKFKYYAREWKKSKKPLQEAAEDDNDEEFEDADSTSKPLQDRAHKNTRATSKLAARERKRGRSEYTDPKYNSAFTINAMSDDEDDPERIPSDPIQYISRIPSYRSELVGIQVQRIYDDVDKIPDPDPDKAKKMTRRVRGTIKECDPPAAKHIRNKIRVWQVKPELLDQNKHWLENGRIVASGIAWGDDADPVEADERDMGRKRGSSMDDEGHRTKVIVLDEVQDSEASAACVPAGLEQRRQQLAMLRTDPRYAEVFTE</sequence>
<accession>A0A5C3MTH3</accession>
<evidence type="ECO:0000313" key="3">
    <source>
        <dbReference type="EMBL" id="TFK48360.1"/>
    </source>
</evidence>
<evidence type="ECO:0000256" key="1">
    <source>
        <dbReference type="SAM" id="Coils"/>
    </source>
</evidence>
<evidence type="ECO:0000256" key="2">
    <source>
        <dbReference type="SAM" id="MobiDB-lite"/>
    </source>
</evidence>
<dbReference type="OrthoDB" id="3269175at2759"/>
<evidence type="ECO:0000313" key="4">
    <source>
        <dbReference type="Proteomes" id="UP000305948"/>
    </source>
</evidence>
<dbReference type="EMBL" id="ML213519">
    <property type="protein sequence ID" value="TFK48360.1"/>
    <property type="molecule type" value="Genomic_DNA"/>
</dbReference>
<keyword evidence="1" id="KW-0175">Coiled coil</keyword>
<feature type="compositionally biased region" description="Acidic residues" evidence="2">
    <location>
        <begin position="236"/>
        <end position="249"/>
    </location>
</feature>
<feature type="region of interest" description="Disordered" evidence="2">
    <location>
        <begin position="405"/>
        <end position="429"/>
    </location>
</feature>